<reference evidence="1 2" key="1">
    <citation type="submission" date="2015-03" db="EMBL/GenBank/DDBJ databases">
        <authorList>
            <person name="Murphy D."/>
        </authorList>
    </citation>
    <scope>NUCLEOTIDE SEQUENCE [LARGE SCALE GENOMIC DNA]</scope>
    <source>
        <strain evidence="1 2">BR165/97</strain>
    </source>
</reference>
<evidence type="ECO:0000313" key="1">
    <source>
        <dbReference type="EMBL" id="CNF31371.1"/>
    </source>
</evidence>
<evidence type="ECO:0000313" key="2">
    <source>
        <dbReference type="Proteomes" id="UP000038750"/>
    </source>
</evidence>
<accession>A0A0T9LWG7</accession>
<dbReference type="RefSeq" id="WP_050072892.1">
    <property type="nucleotide sequence ID" value="NZ_CPZJ01000003.1"/>
</dbReference>
<proteinExistence type="predicted"/>
<name>A0A0T9LWG7_YERIN</name>
<organism evidence="1 2">
    <name type="scientific">Yersinia intermedia</name>
    <dbReference type="NCBI Taxonomy" id="631"/>
    <lineage>
        <taxon>Bacteria</taxon>
        <taxon>Pseudomonadati</taxon>
        <taxon>Pseudomonadota</taxon>
        <taxon>Gammaproteobacteria</taxon>
        <taxon>Enterobacterales</taxon>
        <taxon>Yersiniaceae</taxon>
        <taxon>Yersinia</taxon>
    </lineage>
</organism>
<dbReference type="AlphaFoldDB" id="A0A0T9LWG7"/>
<dbReference type="Proteomes" id="UP000038750">
    <property type="component" value="Unassembled WGS sequence"/>
</dbReference>
<gene>
    <name evidence="1" type="ORF">ERS008530_00888</name>
</gene>
<protein>
    <submittedName>
        <fullName evidence="1">Uncharacterized protein</fullName>
    </submittedName>
</protein>
<dbReference type="EMBL" id="CPZJ01000003">
    <property type="protein sequence ID" value="CNF31371.1"/>
    <property type="molecule type" value="Genomic_DNA"/>
</dbReference>
<sequence length="163" mass="18919">MNLNIEGMMYEELLLLRSGVKVSRLPEWDLHRVSSDDRDGTIIIGGEEKEVTPINSIKFVREKFLILLFLDSDDKKDNNIKKLFIILKTISLANPLTLVDICIISDYHAFYKRKILSKLESGSNSDRDSYISVTSNILKSMVMRFLGIRVYHTPNRLKKWLKK</sequence>